<gene>
    <name evidence="8" type="ORF">HK097_003169</name>
</gene>
<dbReference type="PANTHER" id="PTHR10949:SF0">
    <property type="entry name" value="LIPOYL SYNTHASE, MITOCHONDRIAL"/>
    <property type="match status" value="1"/>
</dbReference>
<evidence type="ECO:0000256" key="2">
    <source>
        <dbReference type="ARBA" id="ARBA00004141"/>
    </source>
</evidence>
<name>A0AAD5SGJ3_9FUNG</name>
<keyword evidence="3" id="KW-0479">Metal-binding</keyword>
<dbReference type="EMBL" id="JADGJD010000173">
    <property type="protein sequence ID" value="KAJ3053880.1"/>
    <property type="molecule type" value="Genomic_DNA"/>
</dbReference>
<dbReference type="SUPFAM" id="SSF102114">
    <property type="entry name" value="Radical SAM enzymes"/>
    <property type="match status" value="1"/>
</dbReference>
<sequence length="180" mass="19675">MSGAAALESLFGNVHHLGANHPKGNFTNTQAFSLELALSFMLILVVLGTATRGKSLGPNAALAVGSMVMVNTFFGAPFGGGTMNPFRSLAPDILSREEDLNTIWIVDVVTFGQYMRPTKKHMKVSEYVHPDKFAHWQKVGEEMGFKYVASGPLVRSSYKAGGFNIKNILRAEREKQLVVE</sequence>
<dbReference type="InterPro" id="IPR000425">
    <property type="entry name" value="MIP"/>
</dbReference>
<comment type="subcellular location">
    <subcellularLocation>
        <location evidence="2">Membrane</location>
        <topology evidence="2">Multi-pass membrane protein</topology>
    </subcellularLocation>
</comment>
<dbReference type="SUPFAM" id="SSF81338">
    <property type="entry name" value="Aquaporin-like"/>
    <property type="match status" value="1"/>
</dbReference>
<keyword evidence="3" id="KW-0408">Iron</keyword>
<reference evidence="8" key="1">
    <citation type="submission" date="2020-05" db="EMBL/GenBank/DDBJ databases">
        <title>Phylogenomic resolution of chytrid fungi.</title>
        <authorList>
            <person name="Stajich J.E."/>
            <person name="Amses K."/>
            <person name="Simmons R."/>
            <person name="Seto K."/>
            <person name="Myers J."/>
            <person name="Bonds A."/>
            <person name="Quandt C.A."/>
            <person name="Barry K."/>
            <person name="Liu P."/>
            <person name="Grigoriev I."/>
            <person name="Longcore J.E."/>
            <person name="James T.Y."/>
        </authorList>
    </citation>
    <scope>NUCLEOTIDE SEQUENCE</scope>
    <source>
        <strain evidence="8">JEL0318</strain>
    </source>
</reference>
<comment type="cofactor">
    <cofactor evidence="1">
        <name>[4Fe-4S] cluster</name>
        <dbReference type="ChEBI" id="CHEBI:49883"/>
    </cofactor>
</comment>
<evidence type="ECO:0000256" key="6">
    <source>
        <dbReference type="ARBA" id="ARBA00023136"/>
    </source>
</evidence>
<organism evidence="8 9">
    <name type="scientific">Rhizophlyctis rosea</name>
    <dbReference type="NCBI Taxonomy" id="64517"/>
    <lineage>
        <taxon>Eukaryota</taxon>
        <taxon>Fungi</taxon>
        <taxon>Fungi incertae sedis</taxon>
        <taxon>Chytridiomycota</taxon>
        <taxon>Chytridiomycota incertae sedis</taxon>
        <taxon>Chytridiomycetes</taxon>
        <taxon>Rhizophlyctidales</taxon>
        <taxon>Rhizophlyctidaceae</taxon>
        <taxon>Rhizophlyctis</taxon>
    </lineage>
</organism>
<keyword evidence="4 7" id="KW-0812">Transmembrane</keyword>
<feature type="transmembrane region" description="Helical" evidence="7">
    <location>
        <begin position="60"/>
        <end position="80"/>
    </location>
</feature>
<dbReference type="InterPro" id="IPR003698">
    <property type="entry name" value="Lipoyl_synth"/>
</dbReference>
<dbReference type="InterPro" id="IPR058240">
    <property type="entry name" value="rSAM_sf"/>
</dbReference>
<keyword evidence="5 7" id="KW-1133">Transmembrane helix</keyword>
<dbReference type="GO" id="GO:0016992">
    <property type="term" value="F:lipoate synthase activity"/>
    <property type="evidence" value="ECO:0007669"/>
    <property type="project" value="InterPro"/>
</dbReference>
<dbReference type="AlphaFoldDB" id="A0AAD5SGJ3"/>
<dbReference type="Proteomes" id="UP001212841">
    <property type="component" value="Unassembled WGS sequence"/>
</dbReference>
<keyword evidence="6 7" id="KW-0472">Membrane</keyword>
<keyword evidence="9" id="KW-1185">Reference proteome</keyword>
<protein>
    <submittedName>
        <fullName evidence="8">Uncharacterized protein</fullName>
    </submittedName>
</protein>
<dbReference type="Gene3D" id="1.20.1080.10">
    <property type="entry name" value="Glycerol uptake facilitator protein"/>
    <property type="match status" value="1"/>
</dbReference>
<evidence type="ECO:0000313" key="9">
    <source>
        <dbReference type="Proteomes" id="UP001212841"/>
    </source>
</evidence>
<evidence type="ECO:0000256" key="7">
    <source>
        <dbReference type="SAM" id="Phobius"/>
    </source>
</evidence>
<dbReference type="GO" id="GO:0016020">
    <property type="term" value="C:membrane"/>
    <property type="evidence" value="ECO:0007669"/>
    <property type="project" value="UniProtKB-SubCell"/>
</dbReference>
<dbReference type="PANTHER" id="PTHR10949">
    <property type="entry name" value="LIPOYL SYNTHASE"/>
    <property type="match status" value="1"/>
</dbReference>
<evidence type="ECO:0000313" key="8">
    <source>
        <dbReference type="EMBL" id="KAJ3053880.1"/>
    </source>
</evidence>
<feature type="transmembrane region" description="Helical" evidence="7">
    <location>
        <begin position="31"/>
        <end position="48"/>
    </location>
</feature>
<dbReference type="GO" id="GO:0005739">
    <property type="term" value="C:mitochondrion"/>
    <property type="evidence" value="ECO:0007669"/>
    <property type="project" value="TreeGrafter"/>
</dbReference>
<dbReference type="Pfam" id="PF00230">
    <property type="entry name" value="MIP"/>
    <property type="match status" value="1"/>
</dbReference>
<keyword evidence="3" id="KW-0004">4Fe-4S</keyword>
<evidence type="ECO:0000256" key="3">
    <source>
        <dbReference type="ARBA" id="ARBA00022485"/>
    </source>
</evidence>
<dbReference type="GO" id="GO:0015267">
    <property type="term" value="F:channel activity"/>
    <property type="evidence" value="ECO:0007669"/>
    <property type="project" value="InterPro"/>
</dbReference>
<evidence type="ECO:0000256" key="1">
    <source>
        <dbReference type="ARBA" id="ARBA00001966"/>
    </source>
</evidence>
<evidence type="ECO:0000256" key="5">
    <source>
        <dbReference type="ARBA" id="ARBA00022989"/>
    </source>
</evidence>
<dbReference type="GO" id="GO:0051539">
    <property type="term" value="F:4 iron, 4 sulfur cluster binding"/>
    <property type="evidence" value="ECO:0007669"/>
    <property type="project" value="UniProtKB-KW"/>
</dbReference>
<evidence type="ECO:0000256" key="4">
    <source>
        <dbReference type="ARBA" id="ARBA00022692"/>
    </source>
</evidence>
<keyword evidence="3" id="KW-0411">Iron-sulfur</keyword>
<accession>A0AAD5SGJ3</accession>
<proteinExistence type="predicted"/>
<dbReference type="InterPro" id="IPR023271">
    <property type="entry name" value="Aquaporin-like"/>
</dbReference>
<comment type="caution">
    <text evidence="8">The sequence shown here is derived from an EMBL/GenBank/DDBJ whole genome shotgun (WGS) entry which is preliminary data.</text>
</comment>